<proteinExistence type="predicted"/>
<reference evidence="3" key="2">
    <citation type="journal article" date="2008" name="Nucleic Acids Res.">
        <title>The rice annotation project database (RAP-DB): 2008 update.</title>
        <authorList>
            <consortium name="The rice annotation project (RAP)"/>
        </authorList>
    </citation>
    <scope>GENOME REANNOTATION</scope>
    <source>
        <strain evidence="3">cv. Nipponbare</strain>
    </source>
</reference>
<sequence length="266" mass="29395">MLNHHARLAVPEASLDQAGPRGTWAEEEYGAPFFIVLVQVFWYRTRRTRHTTAAPRAPLPDGRVDADPSRGRCTNLTSPPTTNLHPCSSGGTPTTPLHTAVAHEDFNIVREDEPVDDAATARNRRRTSSLLSTSSVNLLRNPGVTSETRDIAYCDFARRIEREIMAQGSYTATVSLEKKLTKPVGPPLQWPSAMHGDRLPRARATIHAVFLCSAYATAYGLSTGSEIINGYDSRLTRMSTVADQRGKKRHRFAAGSYAFFENQKLS</sequence>
<dbReference type="AlphaFoldDB" id="Q6K5Y9"/>
<gene>
    <name evidence="2" type="primary">OJ2055_H10.11</name>
</gene>
<evidence type="ECO:0000313" key="2">
    <source>
        <dbReference type="EMBL" id="BAD19717.1"/>
    </source>
</evidence>
<dbReference type="EMBL" id="AP005300">
    <property type="protein sequence ID" value="BAD19717.1"/>
    <property type="molecule type" value="Genomic_DNA"/>
</dbReference>
<evidence type="ECO:0000313" key="3">
    <source>
        <dbReference type="Proteomes" id="UP000000763"/>
    </source>
</evidence>
<feature type="region of interest" description="Disordered" evidence="1">
    <location>
        <begin position="53"/>
        <end position="92"/>
    </location>
</feature>
<organism evidence="2 3">
    <name type="scientific">Oryza sativa subsp. japonica</name>
    <name type="common">Rice</name>
    <dbReference type="NCBI Taxonomy" id="39947"/>
    <lineage>
        <taxon>Eukaryota</taxon>
        <taxon>Viridiplantae</taxon>
        <taxon>Streptophyta</taxon>
        <taxon>Embryophyta</taxon>
        <taxon>Tracheophyta</taxon>
        <taxon>Spermatophyta</taxon>
        <taxon>Magnoliopsida</taxon>
        <taxon>Liliopsida</taxon>
        <taxon>Poales</taxon>
        <taxon>Poaceae</taxon>
        <taxon>BOP clade</taxon>
        <taxon>Oryzoideae</taxon>
        <taxon>Oryzeae</taxon>
        <taxon>Oryzinae</taxon>
        <taxon>Oryza</taxon>
        <taxon>Oryza sativa</taxon>
    </lineage>
</organism>
<protein>
    <submittedName>
        <fullName evidence="2">Uncharacterized protein</fullName>
    </submittedName>
</protein>
<evidence type="ECO:0000256" key="1">
    <source>
        <dbReference type="SAM" id="MobiDB-lite"/>
    </source>
</evidence>
<accession>Q6K5Y9</accession>
<reference evidence="3" key="1">
    <citation type="journal article" date="2005" name="Nature">
        <title>The map-based sequence of the rice genome.</title>
        <authorList>
            <consortium name="International rice genome sequencing project (IRGSP)"/>
            <person name="Matsumoto T."/>
            <person name="Wu J."/>
            <person name="Kanamori H."/>
            <person name="Katayose Y."/>
            <person name="Fujisawa M."/>
            <person name="Namiki N."/>
            <person name="Mizuno H."/>
            <person name="Yamamoto K."/>
            <person name="Antonio B.A."/>
            <person name="Baba T."/>
            <person name="Sakata K."/>
            <person name="Nagamura Y."/>
            <person name="Aoki H."/>
            <person name="Arikawa K."/>
            <person name="Arita K."/>
            <person name="Bito T."/>
            <person name="Chiden Y."/>
            <person name="Fujitsuka N."/>
            <person name="Fukunaka R."/>
            <person name="Hamada M."/>
            <person name="Harada C."/>
            <person name="Hayashi A."/>
            <person name="Hijishita S."/>
            <person name="Honda M."/>
            <person name="Hosokawa S."/>
            <person name="Ichikawa Y."/>
            <person name="Idonuma A."/>
            <person name="Iijima M."/>
            <person name="Ikeda M."/>
            <person name="Ikeno M."/>
            <person name="Ito K."/>
            <person name="Ito S."/>
            <person name="Ito T."/>
            <person name="Ito Y."/>
            <person name="Ito Y."/>
            <person name="Iwabuchi A."/>
            <person name="Kamiya K."/>
            <person name="Karasawa W."/>
            <person name="Kurita K."/>
            <person name="Katagiri S."/>
            <person name="Kikuta A."/>
            <person name="Kobayashi H."/>
            <person name="Kobayashi N."/>
            <person name="Machita K."/>
            <person name="Maehara T."/>
            <person name="Masukawa M."/>
            <person name="Mizubayashi T."/>
            <person name="Mukai Y."/>
            <person name="Nagasaki H."/>
            <person name="Nagata Y."/>
            <person name="Naito S."/>
            <person name="Nakashima M."/>
            <person name="Nakama Y."/>
            <person name="Nakamichi Y."/>
            <person name="Nakamura M."/>
            <person name="Meguro A."/>
            <person name="Negishi M."/>
            <person name="Ohta I."/>
            <person name="Ohta T."/>
            <person name="Okamoto M."/>
            <person name="Ono N."/>
            <person name="Saji S."/>
            <person name="Sakaguchi M."/>
            <person name="Sakai K."/>
            <person name="Shibata M."/>
            <person name="Shimokawa T."/>
            <person name="Song J."/>
            <person name="Takazaki Y."/>
            <person name="Terasawa K."/>
            <person name="Tsugane M."/>
            <person name="Tsuji K."/>
            <person name="Ueda S."/>
            <person name="Waki K."/>
            <person name="Yamagata H."/>
            <person name="Yamamoto M."/>
            <person name="Yamamoto S."/>
            <person name="Yamane H."/>
            <person name="Yoshiki S."/>
            <person name="Yoshihara R."/>
            <person name="Yukawa K."/>
            <person name="Zhong H."/>
            <person name="Yano M."/>
            <person name="Yuan Q."/>
            <person name="Ouyang S."/>
            <person name="Liu J."/>
            <person name="Jones K.M."/>
            <person name="Gansberger K."/>
            <person name="Moffat K."/>
            <person name="Hill J."/>
            <person name="Bera J."/>
            <person name="Fadrosh D."/>
            <person name="Jin S."/>
            <person name="Johri S."/>
            <person name="Kim M."/>
            <person name="Overton L."/>
            <person name="Reardon M."/>
            <person name="Tsitrin T."/>
            <person name="Vuong H."/>
            <person name="Weaver B."/>
            <person name="Ciecko A."/>
            <person name="Tallon L."/>
            <person name="Jackson J."/>
            <person name="Pai G."/>
            <person name="Aken S.V."/>
            <person name="Utterback T."/>
            <person name="Reidmuller S."/>
            <person name="Feldblyum T."/>
            <person name="Hsiao J."/>
            <person name="Zismann V."/>
            <person name="Iobst S."/>
            <person name="de Vazeille A.R."/>
            <person name="Buell C.R."/>
            <person name="Ying K."/>
            <person name="Li Y."/>
            <person name="Lu T."/>
            <person name="Huang Y."/>
            <person name="Zhao Q."/>
            <person name="Feng Q."/>
            <person name="Zhang L."/>
            <person name="Zhu J."/>
            <person name="Weng Q."/>
            <person name="Mu J."/>
            <person name="Lu Y."/>
            <person name="Fan D."/>
            <person name="Liu Y."/>
            <person name="Guan J."/>
            <person name="Zhang Y."/>
            <person name="Yu S."/>
            <person name="Liu X."/>
            <person name="Zhang Y."/>
            <person name="Hong G."/>
            <person name="Han B."/>
            <person name="Choisne N."/>
            <person name="Demange N."/>
            <person name="Orjeda G."/>
            <person name="Samain S."/>
            <person name="Cattolico L."/>
            <person name="Pelletier E."/>
            <person name="Couloux A."/>
            <person name="Segurens B."/>
            <person name="Wincker P."/>
            <person name="D'Hont A."/>
            <person name="Scarpelli C."/>
            <person name="Weissenbach J."/>
            <person name="Salanoubat M."/>
            <person name="Quetier F."/>
            <person name="Yu Y."/>
            <person name="Kim H.R."/>
            <person name="Rambo T."/>
            <person name="Currie J."/>
            <person name="Collura K."/>
            <person name="Luo M."/>
            <person name="Yang T."/>
            <person name="Ammiraju J.S.S."/>
            <person name="Engler F."/>
            <person name="Soderlund C."/>
            <person name="Wing R.A."/>
            <person name="Palmer L.E."/>
            <person name="de la Bastide M."/>
            <person name="Spiegel L."/>
            <person name="Nascimento L."/>
            <person name="Zutavern T."/>
            <person name="O'Shaughnessy A."/>
            <person name="Dike S."/>
            <person name="Dedhia N."/>
            <person name="Preston R."/>
            <person name="Balija V."/>
            <person name="McCombie W.R."/>
            <person name="Chow T."/>
            <person name="Chen H."/>
            <person name="Chung M."/>
            <person name="Chen C."/>
            <person name="Shaw J."/>
            <person name="Wu H."/>
            <person name="Hsiao K."/>
            <person name="Chao Y."/>
            <person name="Chu M."/>
            <person name="Cheng C."/>
            <person name="Hour A."/>
            <person name="Lee P."/>
            <person name="Lin S."/>
            <person name="Lin Y."/>
            <person name="Liou J."/>
            <person name="Liu S."/>
            <person name="Hsing Y."/>
            <person name="Raghuvanshi S."/>
            <person name="Mohanty A."/>
            <person name="Bharti A.K."/>
            <person name="Gaur A."/>
            <person name="Gupta V."/>
            <person name="Kumar D."/>
            <person name="Ravi V."/>
            <person name="Vij S."/>
            <person name="Kapur A."/>
            <person name="Khurana P."/>
            <person name="Khurana P."/>
            <person name="Khurana J.P."/>
            <person name="Tyagi A.K."/>
            <person name="Gaikwad K."/>
            <person name="Singh A."/>
            <person name="Dalal V."/>
            <person name="Srivastava S."/>
            <person name="Dixit A."/>
            <person name="Pal A.K."/>
            <person name="Ghazi I.A."/>
            <person name="Yadav M."/>
            <person name="Pandit A."/>
            <person name="Bhargava A."/>
            <person name="Sureshbabu K."/>
            <person name="Batra K."/>
            <person name="Sharma T.R."/>
            <person name="Mohapatra T."/>
            <person name="Singh N.K."/>
            <person name="Messing J."/>
            <person name="Nelson A.B."/>
            <person name="Fuks G."/>
            <person name="Kavchok S."/>
            <person name="Keizer G."/>
            <person name="Linton E."/>
            <person name="Llaca V."/>
            <person name="Song R."/>
            <person name="Tanyolac B."/>
            <person name="Young S."/>
            <person name="Ho-Il K."/>
            <person name="Hahn J.H."/>
            <person name="Sangsakoo G."/>
            <person name="Vanavichit A."/>
            <person name="de Mattos Luiz.A.T."/>
            <person name="Zimmer P.D."/>
            <person name="Malone G."/>
            <person name="Dellagostin O."/>
            <person name="de Oliveira A.C."/>
            <person name="Bevan M."/>
            <person name="Bancroft I."/>
            <person name="Minx P."/>
            <person name="Cordum H."/>
            <person name="Wilson R."/>
            <person name="Cheng Z."/>
            <person name="Jin W."/>
            <person name="Jiang J."/>
            <person name="Leong S.A."/>
            <person name="Iwama H."/>
            <person name="Gojobori T."/>
            <person name="Itoh T."/>
            <person name="Niimura Y."/>
            <person name="Fujii Y."/>
            <person name="Habara T."/>
            <person name="Sakai H."/>
            <person name="Sato Y."/>
            <person name="Wilson G."/>
            <person name="Kumar K."/>
            <person name="McCouch S."/>
            <person name="Juretic N."/>
            <person name="Hoen D."/>
            <person name="Wright S."/>
            <person name="Bruskiewich R."/>
            <person name="Bureau T."/>
            <person name="Miyao A."/>
            <person name="Hirochika H."/>
            <person name="Nishikawa T."/>
            <person name="Kadowaki K."/>
            <person name="Sugiura M."/>
            <person name="Burr B."/>
            <person name="Sasaki T."/>
        </authorList>
    </citation>
    <scope>NUCLEOTIDE SEQUENCE [LARGE SCALE GENOMIC DNA]</scope>
    <source>
        <strain evidence="3">cv. Nipponbare</strain>
    </source>
</reference>
<feature type="compositionally biased region" description="Polar residues" evidence="1">
    <location>
        <begin position="72"/>
        <end position="92"/>
    </location>
</feature>
<dbReference type="Proteomes" id="UP000000763">
    <property type="component" value="Chromosome 2"/>
</dbReference>
<name>Q6K5Y9_ORYSJ</name>